<dbReference type="OrthoDB" id="9771846at2"/>
<protein>
    <submittedName>
        <fullName evidence="2">Methyltransferase family protein</fullName>
    </submittedName>
</protein>
<evidence type="ECO:0000259" key="1">
    <source>
        <dbReference type="Pfam" id="PF08241"/>
    </source>
</evidence>
<keyword evidence="3" id="KW-1185">Reference proteome</keyword>
<dbReference type="GO" id="GO:0032259">
    <property type="term" value="P:methylation"/>
    <property type="evidence" value="ECO:0007669"/>
    <property type="project" value="UniProtKB-KW"/>
</dbReference>
<evidence type="ECO:0000313" key="2">
    <source>
        <dbReference type="EMBL" id="AFZ50434.1"/>
    </source>
</evidence>
<dbReference type="InterPro" id="IPR013216">
    <property type="entry name" value="Methyltransf_11"/>
</dbReference>
<dbReference type="HOGENOM" id="CLU_087545_0_0_3"/>
<feature type="domain" description="Methyltransferase type 11" evidence="1">
    <location>
        <begin position="22"/>
        <end position="92"/>
    </location>
</feature>
<dbReference type="SUPFAM" id="SSF53335">
    <property type="entry name" value="S-adenosyl-L-methionine-dependent methyltransferases"/>
    <property type="match status" value="1"/>
</dbReference>
<dbReference type="KEGG" id="dsl:Dacsa_1773"/>
<gene>
    <name evidence="2" type="ORF">Dacsa_1773</name>
</gene>
<dbReference type="STRING" id="13035.Dacsa_1773"/>
<dbReference type="Pfam" id="PF08241">
    <property type="entry name" value="Methyltransf_11"/>
    <property type="match status" value="1"/>
</dbReference>
<proteinExistence type="predicted"/>
<keyword evidence="2" id="KW-0808">Transferase</keyword>
<evidence type="ECO:0000313" key="3">
    <source>
        <dbReference type="Proteomes" id="UP000010482"/>
    </source>
</evidence>
<dbReference type="RefSeq" id="WP_015229431.1">
    <property type="nucleotide sequence ID" value="NC_019780.1"/>
</dbReference>
<dbReference type="Gene3D" id="3.40.50.150">
    <property type="entry name" value="Vaccinia Virus protein VP39"/>
    <property type="match status" value="1"/>
</dbReference>
<organism evidence="2 3">
    <name type="scientific">Dactylococcopsis salina (strain PCC 8305)</name>
    <name type="common">Myxobactron salinum</name>
    <dbReference type="NCBI Taxonomy" id="13035"/>
    <lineage>
        <taxon>Bacteria</taxon>
        <taxon>Bacillati</taxon>
        <taxon>Cyanobacteriota</taxon>
        <taxon>Cyanophyceae</taxon>
        <taxon>Nodosilineales</taxon>
        <taxon>Cymatolegaceae</taxon>
        <taxon>Dactylococcopsis</taxon>
    </lineage>
</organism>
<dbReference type="GO" id="GO:0008757">
    <property type="term" value="F:S-adenosylmethionine-dependent methyltransferase activity"/>
    <property type="evidence" value="ECO:0007669"/>
    <property type="project" value="InterPro"/>
</dbReference>
<accession>K9YU63</accession>
<dbReference type="AlphaFoldDB" id="K9YU63"/>
<dbReference type="Proteomes" id="UP000010482">
    <property type="component" value="Chromosome"/>
</dbReference>
<name>K9YU63_DACS8</name>
<dbReference type="EMBL" id="CP003944">
    <property type="protein sequence ID" value="AFZ50434.1"/>
    <property type="molecule type" value="Genomic_DNA"/>
</dbReference>
<dbReference type="InterPro" id="IPR029063">
    <property type="entry name" value="SAM-dependent_MTases_sf"/>
</dbReference>
<reference evidence="2" key="1">
    <citation type="submission" date="2012-04" db="EMBL/GenBank/DDBJ databases">
        <title>Finished genome of Dactylococcopsis salina PCC 8305.</title>
        <authorList>
            <consortium name="US DOE Joint Genome Institute"/>
            <person name="Gugger M."/>
            <person name="Coursin T."/>
            <person name="Rippka R."/>
            <person name="Tandeau De Marsac N."/>
            <person name="Huntemann M."/>
            <person name="Wei C.-L."/>
            <person name="Han J."/>
            <person name="Detter J.C."/>
            <person name="Han C."/>
            <person name="Tapia R."/>
            <person name="Daligault H."/>
            <person name="Chen A."/>
            <person name="Krypides N."/>
            <person name="Mavromatis K."/>
            <person name="Markowitz V."/>
            <person name="Szeto E."/>
            <person name="Ivanova N."/>
            <person name="Ovchinnikova G."/>
            <person name="Pagani I."/>
            <person name="Pati A."/>
            <person name="Goodwin L."/>
            <person name="Peters L."/>
            <person name="Pitluck S."/>
            <person name="Woyke T."/>
            <person name="Kerfeld C."/>
        </authorList>
    </citation>
    <scope>NUCLEOTIDE SEQUENCE [LARGE SCALE GENOMIC DNA]</scope>
    <source>
        <strain evidence="2">PCC 8305</strain>
    </source>
</reference>
<dbReference type="eggNOG" id="COG0438">
    <property type="taxonomic scope" value="Bacteria"/>
</dbReference>
<sequence length="277" mass="31094">MLKKLNPQEIKQLICRENYDYLDFGCSNGGSLKFGKSYLGGTKGLGVDINPDKVRQALENDLSAVVADVTELSQLDNVVRFVTLFHFLEHLSGFSAARNCLDAAITASSDFVLVRQPCFESDGYLFERGLKLYWSDWTGHPYAMTTLDFYKIIRGNPKVKAWGVYGRKPISHSKDLAIHPLASPRNQHAYDPAQHPAKPMLPLSANLFYELVVFIQTGNFDLTTLRGVMNIDHVIYETENLAFLNRPLAKVFKTPIVKLINTKFVQTISSLAKGSLF</sequence>
<keyword evidence="2" id="KW-0489">Methyltransferase</keyword>